<dbReference type="Proteomes" id="UP001304300">
    <property type="component" value="Chromosome"/>
</dbReference>
<dbReference type="KEGG" id="puo:RZN69_01540"/>
<dbReference type="PANTHER" id="PTHR11365:SF23">
    <property type="entry name" value="HYPOTHETICAL 5-OXOPROLINASE (EUROFUNG)-RELATED"/>
    <property type="match status" value="1"/>
</dbReference>
<organism evidence="6 7">
    <name type="scientific">Rubellicoccus peritrichatus</name>
    <dbReference type="NCBI Taxonomy" id="3080537"/>
    <lineage>
        <taxon>Bacteria</taxon>
        <taxon>Pseudomonadati</taxon>
        <taxon>Verrucomicrobiota</taxon>
        <taxon>Opitutia</taxon>
        <taxon>Puniceicoccales</taxon>
        <taxon>Cerasicoccaceae</taxon>
        <taxon>Rubellicoccus</taxon>
    </lineage>
</organism>
<proteinExistence type="inferred from homology"/>
<evidence type="ECO:0000256" key="1">
    <source>
        <dbReference type="ARBA" id="ARBA00010403"/>
    </source>
</evidence>
<feature type="domain" description="Hydantoinase B/oxoprolinase" evidence="3">
    <location>
        <begin position="751"/>
        <end position="1257"/>
    </location>
</feature>
<dbReference type="Pfam" id="PF02538">
    <property type="entry name" value="Hydantoinase_B"/>
    <property type="match status" value="1"/>
</dbReference>
<accession>A0AAQ3LBZ2</accession>
<dbReference type="Pfam" id="PF19278">
    <property type="entry name" value="Hydant_A_C"/>
    <property type="match status" value="1"/>
</dbReference>
<dbReference type="AlphaFoldDB" id="A0AAQ3LBZ2"/>
<comment type="similarity">
    <text evidence="1">Belongs to the oxoprolinase family.</text>
</comment>
<dbReference type="GO" id="GO:0005829">
    <property type="term" value="C:cytosol"/>
    <property type="evidence" value="ECO:0007669"/>
    <property type="project" value="TreeGrafter"/>
</dbReference>
<keyword evidence="7" id="KW-1185">Reference proteome</keyword>
<dbReference type="InterPro" id="IPR008040">
    <property type="entry name" value="Hydant_A_N"/>
</dbReference>
<dbReference type="InterPro" id="IPR002821">
    <property type="entry name" value="Hydantoinase_A"/>
</dbReference>
<dbReference type="GO" id="GO:0006749">
    <property type="term" value="P:glutathione metabolic process"/>
    <property type="evidence" value="ECO:0007669"/>
    <property type="project" value="TreeGrafter"/>
</dbReference>
<sequence length="1258" mass="134170">MNQWRTSAMRSEWHICADTGGTFTDLFGVAPDGRICRAKVLSTGCLRAAVERVDGNAIILDVKWDLPDGFFCRWHIRDRSSPDQHLSSIQGSVGVRIECDTVPEVQPGDMIELSTGEPAPILGIRLLTGTPGNQYLPPHTLRLATTRGTNALLERKIAPTVFFVSEGFADLLEIGDQRRPDLFALDIKKPLPLYSHVVEVPGRLDASGKEIEAFEVTESLVEQIRNARMAGAKAAAVSLLNSYRNPAHERTLADLLRAYGFEYVALSSEIAPFVKVLPRAQTTVVDACLGPIMDEYLGAVSQKMDGGRLLVMTSAGGLLPRAAYRPKDSLLSGPAGGLVGASASGKRVGRNQVIAFDMGGTSTDVSRCENDFNYQAHHTVADATILSPALPIETVAAGGGSICGFDGANLFVGPESAGADPGPACYGAGGPLALTDVHLLLGRLRVDGFGIPVFPEAAEAALQEVVKRSGVEREALLAGFLDMANERMADAIRRISVAEGYDPTGYALVAFGGAGGLHACAIAELLGMQHVIVPRDAGLLSAFGLDRAVVERIRSHQVLSSLSDCESKLGNFFSDLESEARDSLVNEGFASQSLCLRKCELRMRFMGQEADLTVEWSPVVDVASAFHQRYAEVFGYVPEGRELEVVSVQAVVSTSSDALAPESFELQSEAESLKKETIRIWSGRAWCDAIVCSRDAIPQGATIDGPAVIHDDYSALVVEPGWQAVMGGEGTLKLAYIAAKTHTSDVEDETVRRELFTNRFRGIVEEMGEQLKRTALSTNVKERMDYSCALLDTKGRLIVNAPHIPVHLGALGLCVRQVVSTLTLGPGDVAVTNHPGFGGSHLPDITVISPVFDANETLLGYVANRAHHAEVGGKHPGSTSPDATCLGEEGVVIAPMKIFEAGKERWDAVEAILTSGPFPSRSPEENIADLRAQVASNRRGAEALCGLAKAHGNKTVAHYMQSLTLFAQKLASQALLTHVTQSCSAVQSLDDGERLSVSIKPNEGRTIISFAGTSPRHQGNFNATPAIVQSAVAYVLRLLVDDDLPLNDGLLGAVKIVLPECLLNPGFDGDPMQAPAVVGGNTETSQRLVDTLLLALGLTACSQGTMNNLIFGDEHRSYYETICGGSGAGKDFAGQSAVHTHMTNTAITDPEIMEHRYPVRLRCFAVRRNSGGKGLNEGGDGVVRAIEFLAPMSVSMLTQHRIEKPYGLEGGGEGMVGAQKLLRQNDEVVVLDPSFQIIANAGDILIVETPGGGGWGQA</sequence>
<name>A0AAQ3LBZ2_9BACT</name>
<dbReference type="InterPro" id="IPR045079">
    <property type="entry name" value="Oxoprolinase-like"/>
</dbReference>
<reference evidence="6 7" key="1">
    <citation type="submission" date="2023-10" db="EMBL/GenBank/DDBJ databases">
        <title>Rubellicoccus peritrichatus gen. nov., sp. nov., isolated from an algae of coral reef tank.</title>
        <authorList>
            <person name="Luo J."/>
        </authorList>
    </citation>
    <scope>NUCLEOTIDE SEQUENCE [LARGE SCALE GENOMIC DNA]</scope>
    <source>
        <strain evidence="6 7">CR14</strain>
    </source>
</reference>
<dbReference type="InterPro" id="IPR049517">
    <property type="entry name" value="ACX-like_C"/>
</dbReference>
<dbReference type="Pfam" id="PF05378">
    <property type="entry name" value="Hydant_A_N"/>
    <property type="match status" value="1"/>
</dbReference>
<feature type="domain" description="Hydantoinase A/oxoprolinase" evidence="2">
    <location>
        <begin position="279"/>
        <end position="550"/>
    </location>
</feature>
<gene>
    <name evidence="6" type="ORF">RZN69_01540</name>
</gene>
<feature type="domain" description="Acetophenone carboxylase-like C-terminal" evidence="5">
    <location>
        <begin position="567"/>
        <end position="726"/>
    </location>
</feature>
<dbReference type="RefSeq" id="WP_317834238.1">
    <property type="nucleotide sequence ID" value="NZ_CP136920.1"/>
</dbReference>
<evidence type="ECO:0000313" key="7">
    <source>
        <dbReference type="Proteomes" id="UP001304300"/>
    </source>
</evidence>
<dbReference type="InterPro" id="IPR003692">
    <property type="entry name" value="Hydantoinase_B"/>
</dbReference>
<evidence type="ECO:0000259" key="2">
    <source>
        <dbReference type="Pfam" id="PF01968"/>
    </source>
</evidence>
<protein>
    <submittedName>
        <fullName evidence="6">Hydantoinase B/oxoprolinase family protein</fullName>
    </submittedName>
</protein>
<evidence type="ECO:0000259" key="3">
    <source>
        <dbReference type="Pfam" id="PF02538"/>
    </source>
</evidence>
<dbReference type="Pfam" id="PF01968">
    <property type="entry name" value="Hydantoinase_A"/>
    <property type="match status" value="1"/>
</dbReference>
<evidence type="ECO:0000313" key="6">
    <source>
        <dbReference type="EMBL" id="WOO41754.1"/>
    </source>
</evidence>
<evidence type="ECO:0000259" key="5">
    <source>
        <dbReference type="Pfam" id="PF19278"/>
    </source>
</evidence>
<dbReference type="EMBL" id="CP136920">
    <property type="protein sequence ID" value="WOO41754.1"/>
    <property type="molecule type" value="Genomic_DNA"/>
</dbReference>
<dbReference type="GO" id="GO:0017168">
    <property type="term" value="F:5-oxoprolinase (ATP-hydrolyzing) activity"/>
    <property type="evidence" value="ECO:0007669"/>
    <property type="project" value="TreeGrafter"/>
</dbReference>
<feature type="domain" description="Hydantoinase/oxoprolinase N-terminal" evidence="4">
    <location>
        <begin position="117"/>
        <end position="259"/>
    </location>
</feature>
<dbReference type="PANTHER" id="PTHR11365">
    <property type="entry name" value="5-OXOPROLINASE RELATED"/>
    <property type="match status" value="1"/>
</dbReference>
<evidence type="ECO:0000259" key="4">
    <source>
        <dbReference type="Pfam" id="PF05378"/>
    </source>
</evidence>